<protein>
    <recommendedName>
        <fullName evidence="3">isochorismate synthase</fullName>
        <ecNumber evidence="3">5.4.4.2</ecNumber>
    </recommendedName>
    <alternativeName>
        <fullName evidence="5">Isochorismate mutase</fullName>
    </alternativeName>
</protein>
<dbReference type="EC" id="5.4.4.2" evidence="3"/>
<dbReference type="SUPFAM" id="SSF56322">
    <property type="entry name" value="ADC synthase"/>
    <property type="match status" value="1"/>
</dbReference>
<dbReference type="Gene3D" id="3.60.120.10">
    <property type="entry name" value="Anthranilate synthase"/>
    <property type="match status" value="1"/>
</dbReference>
<dbReference type="NCBIfam" id="TIGR00543">
    <property type="entry name" value="isochor_syn"/>
    <property type="match status" value="1"/>
</dbReference>
<dbReference type="Pfam" id="PF00425">
    <property type="entry name" value="Chorismate_bind"/>
    <property type="match status" value="1"/>
</dbReference>
<dbReference type="InterPro" id="IPR015890">
    <property type="entry name" value="Chorismate_C"/>
</dbReference>
<evidence type="ECO:0000256" key="5">
    <source>
        <dbReference type="ARBA" id="ARBA00041564"/>
    </source>
</evidence>
<evidence type="ECO:0000256" key="4">
    <source>
        <dbReference type="ARBA" id="ARBA00023235"/>
    </source>
</evidence>
<evidence type="ECO:0000313" key="8">
    <source>
        <dbReference type="Proteomes" id="UP000831768"/>
    </source>
</evidence>
<dbReference type="Proteomes" id="UP000831768">
    <property type="component" value="Chromosome"/>
</dbReference>
<evidence type="ECO:0000256" key="2">
    <source>
        <dbReference type="ARBA" id="ARBA00005297"/>
    </source>
</evidence>
<organism evidence="7 8">
    <name type="scientific">Halocatena salina</name>
    <dbReference type="NCBI Taxonomy" id="2934340"/>
    <lineage>
        <taxon>Archaea</taxon>
        <taxon>Methanobacteriati</taxon>
        <taxon>Methanobacteriota</taxon>
        <taxon>Stenosarchaea group</taxon>
        <taxon>Halobacteria</taxon>
        <taxon>Halobacteriales</taxon>
        <taxon>Natronomonadaceae</taxon>
        <taxon>Halocatena</taxon>
    </lineage>
</organism>
<comment type="similarity">
    <text evidence="2">Belongs to the isochorismate synthase family.</text>
</comment>
<evidence type="ECO:0000313" key="7">
    <source>
        <dbReference type="EMBL" id="UPM42503.1"/>
    </source>
</evidence>
<dbReference type="PANTHER" id="PTHR42839">
    <property type="entry name" value="ISOCHORISMATE SYNTHASE ENTC"/>
    <property type="match status" value="1"/>
</dbReference>
<feature type="domain" description="Chorismate-utilising enzyme C-terminal" evidence="6">
    <location>
        <begin position="191"/>
        <end position="444"/>
    </location>
</feature>
<reference evidence="7" key="1">
    <citation type="submission" date="2022-04" db="EMBL/GenBank/DDBJ databases">
        <title>Halocatena sp. nov., isolated from a salt lake.</title>
        <authorList>
            <person name="Cui H.-L."/>
        </authorList>
    </citation>
    <scope>NUCLEOTIDE SEQUENCE</scope>
    <source>
        <strain evidence="7">AD-1</strain>
    </source>
</reference>
<dbReference type="GO" id="GO:0008909">
    <property type="term" value="F:isochorismate synthase activity"/>
    <property type="evidence" value="ECO:0007669"/>
    <property type="project" value="UniProtKB-EC"/>
</dbReference>
<name>A0A8U0A3D9_9EURY</name>
<keyword evidence="8" id="KW-1185">Reference proteome</keyword>
<dbReference type="PANTHER" id="PTHR42839:SF2">
    <property type="entry name" value="ISOCHORISMATE SYNTHASE ENTC"/>
    <property type="match status" value="1"/>
</dbReference>
<accession>A0A8U0A3D9</accession>
<dbReference type="AlphaFoldDB" id="A0A8U0A3D9"/>
<evidence type="ECO:0000259" key="6">
    <source>
        <dbReference type="Pfam" id="PF00425"/>
    </source>
</evidence>
<dbReference type="InterPro" id="IPR004561">
    <property type="entry name" value="IsoChor_synthase"/>
</dbReference>
<keyword evidence="4 7" id="KW-0413">Isomerase</keyword>
<sequence>MSRLRGGESVASFEGSLVSRSIPIDPPSFQAVLQAAPAPRTVWAAPNDASIESTENDRDPTIVGSGAAAVLRADGPARFERIRNQADALVADSDTDTTWAARPRLFGGFAFHDDHEPAPPWTGFSGAQFVLPRIQITWGDDAAWLTTNAVGDAPALETRIERAHRWVSSLSATGPTADPPGIHHRERLTDRSTWRTAVTASIDRIRAGELRKVVLAQALRATLDGELSVADTLCRLRESYPDCFGFLVDATDGRYFLGATPERLVSLQGRSVHTGALAGTTGRGNTPTEDDRLARTLRESEKNAHEHDLVVNAIREQLDPFTRQITTGDRRVRRLATVQHLETPLSATLARDEHVLSLVEALHPTPAVGGLPPDRALTTIRTTEPFDRGWYAAPVGWFDTEGNGSFAVALRSTVATRDVATLFAGVGIVSDSDPDDEWDEVQLKYRPVLDALQ</sequence>
<dbReference type="KEGG" id="haad:MW046_11130"/>
<dbReference type="RefSeq" id="WP_247993176.1">
    <property type="nucleotide sequence ID" value="NZ_CP096019.1"/>
</dbReference>
<gene>
    <name evidence="7" type="ORF">MW046_11130</name>
</gene>
<dbReference type="EMBL" id="CP096019">
    <property type="protein sequence ID" value="UPM42503.1"/>
    <property type="molecule type" value="Genomic_DNA"/>
</dbReference>
<evidence type="ECO:0000256" key="1">
    <source>
        <dbReference type="ARBA" id="ARBA00000799"/>
    </source>
</evidence>
<dbReference type="GeneID" id="71928607"/>
<comment type="catalytic activity">
    <reaction evidence="1">
        <text>chorismate = isochorismate</text>
        <dbReference type="Rhea" id="RHEA:18985"/>
        <dbReference type="ChEBI" id="CHEBI:29748"/>
        <dbReference type="ChEBI" id="CHEBI:29780"/>
        <dbReference type="EC" id="5.4.4.2"/>
    </reaction>
</comment>
<evidence type="ECO:0000256" key="3">
    <source>
        <dbReference type="ARBA" id="ARBA00012824"/>
    </source>
</evidence>
<proteinExistence type="inferred from homology"/>
<dbReference type="InterPro" id="IPR005801">
    <property type="entry name" value="ADC_synthase"/>
</dbReference>